<dbReference type="OrthoDB" id="2257454at2759"/>
<dbReference type="GO" id="GO:1990904">
    <property type="term" value="C:ribonucleoprotein complex"/>
    <property type="evidence" value="ECO:0007669"/>
    <property type="project" value="UniProtKB-KW"/>
</dbReference>
<keyword evidence="5" id="KW-0687">Ribonucleoprotein</keyword>
<accession>A0A1B2JEM4</accession>
<dbReference type="PANTHER" id="PTHR13362">
    <property type="entry name" value="MITOCHONDRIAL RIBOSOMAL PROTEIN S33"/>
    <property type="match status" value="1"/>
</dbReference>
<evidence type="ECO:0000256" key="6">
    <source>
        <dbReference type="ARBA" id="ARBA00035132"/>
    </source>
</evidence>
<dbReference type="Pfam" id="PF08293">
    <property type="entry name" value="MRP-S33"/>
    <property type="match status" value="1"/>
</dbReference>
<keyword evidence="3" id="KW-0689">Ribosomal protein</keyword>
<evidence type="ECO:0000256" key="2">
    <source>
        <dbReference type="ARBA" id="ARBA00008970"/>
    </source>
</evidence>
<evidence type="ECO:0000256" key="3">
    <source>
        <dbReference type="ARBA" id="ARBA00022980"/>
    </source>
</evidence>
<evidence type="ECO:0000256" key="5">
    <source>
        <dbReference type="ARBA" id="ARBA00023274"/>
    </source>
</evidence>
<comment type="subcellular location">
    <subcellularLocation>
        <location evidence="1">Mitochondrion</location>
    </subcellularLocation>
</comment>
<evidence type="ECO:0000256" key="7">
    <source>
        <dbReference type="SAM" id="MobiDB-lite"/>
    </source>
</evidence>
<comment type="similarity">
    <text evidence="2">Belongs to the mitochondrion-specific ribosomal protein mS33 family.</text>
</comment>
<feature type="compositionally biased region" description="Basic and acidic residues" evidence="7">
    <location>
        <begin position="99"/>
        <end position="108"/>
    </location>
</feature>
<protein>
    <recommendedName>
        <fullName evidence="6">Small ribosomal subunit protein mS33</fullName>
    </recommendedName>
</protein>
<dbReference type="Proteomes" id="UP000094565">
    <property type="component" value="Chromosome 3"/>
</dbReference>
<name>A0A1B2JEM4_PICPA</name>
<evidence type="ECO:0000256" key="1">
    <source>
        <dbReference type="ARBA" id="ARBA00004173"/>
    </source>
</evidence>
<proteinExistence type="inferred from homology"/>
<dbReference type="PANTHER" id="PTHR13362:SF2">
    <property type="entry name" value="SMALL RIBOSOMAL SUBUNIT PROTEIN MS33"/>
    <property type="match status" value="1"/>
</dbReference>
<feature type="region of interest" description="Disordered" evidence="7">
    <location>
        <begin position="86"/>
        <end position="114"/>
    </location>
</feature>
<dbReference type="GO" id="GO:0005840">
    <property type="term" value="C:ribosome"/>
    <property type="evidence" value="ECO:0007669"/>
    <property type="project" value="UniProtKB-KW"/>
</dbReference>
<keyword evidence="9" id="KW-1185">Reference proteome</keyword>
<keyword evidence="4" id="KW-0496">Mitochondrion</keyword>
<dbReference type="AlphaFoldDB" id="A0A1B2JEM4"/>
<evidence type="ECO:0000313" key="8">
    <source>
        <dbReference type="EMBL" id="ANZ76519.1"/>
    </source>
</evidence>
<dbReference type="InterPro" id="IPR013219">
    <property type="entry name" value="Ribosomal_mS33"/>
</dbReference>
<reference evidence="8 9" key="1">
    <citation type="submission" date="2016-02" db="EMBL/GenBank/DDBJ databases">
        <title>Comparative genomic and transcriptomic foundation for Pichia pastoris.</title>
        <authorList>
            <person name="Love K.R."/>
            <person name="Shah K.A."/>
            <person name="Whittaker C.A."/>
            <person name="Wu J."/>
            <person name="Bartlett M.C."/>
            <person name="Ma D."/>
            <person name="Leeson R.L."/>
            <person name="Priest M."/>
            <person name="Young S.K."/>
            <person name="Love J.C."/>
        </authorList>
    </citation>
    <scope>NUCLEOTIDE SEQUENCE [LARGE SCALE GENOMIC DNA]</scope>
    <source>
        <strain evidence="8 9">ATCC 28485</strain>
    </source>
</reference>
<organism evidence="8 9">
    <name type="scientific">Komagataella pastoris</name>
    <name type="common">Yeast</name>
    <name type="synonym">Pichia pastoris</name>
    <dbReference type="NCBI Taxonomy" id="4922"/>
    <lineage>
        <taxon>Eukaryota</taxon>
        <taxon>Fungi</taxon>
        <taxon>Dikarya</taxon>
        <taxon>Ascomycota</taxon>
        <taxon>Saccharomycotina</taxon>
        <taxon>Pichiomycetes</taxon>
        <taxon>Pichiales</taxon>
        <taxon>Pichiaceae</taxon>
        <taxon>Komagataella</taxon>
    </lineage>
</organism>
<gene>
    <name evidence="8" type="ORF">ATY40_BA7504024</name>
</gene>
<dbReference type="GO" id="GO:0005739">
    <property type="term" value="C:mitochondrion"/>
    <property type="evidence" value="ECO:0007669"/>
    <property type="project" value="UniProtKB-SubCell"/>
</dbReference>
<sequence length="114" mass="13272">MSAFPKPSRRRLLELQKLSCEIFNTTFNPTNQRTGAKILRQPLKGTTVANYYGDPDFLKFKDVQKIYKFQEFGLINEEEEYRLMVNASRRRRGKGAPPKKKEASSSDGKKKKKR</sequence>
<dbReference type="EMBL" id="CP014586">
    <property type="protein sequence ID" value="ANZ76519.1"/>
    <property type="molecule type" value="Genomic_DNA"/>
</dbReference>
<feature type="compositionally biased region" description="Basic residues" evidence="7">
    <location>
        <begin position="88"/>
        <end position="98"/>
    </location>
</feature>
<evidence type="ECO:0000313" key="9">
    <source>
        <dbReference type="Proteomes" id="UP000094565"/>
    </source>
</evidence>
<evidence type="ECO:0000256" key="4">
    <source>
        <dbReference type="ARBA" id="ARBA00023128"/>
    </source>
</evidence>